<feature type="compositionally biased region" description="Pro residues" evidence="1">
    <location>
        <begin position="63"/>
        <end position="72"/>
    </location>
</feature>
<evidence type="ECO:0000256" key="2">
    <source>
        <dbReference type="SAM" id="SignalP"/>
    </source>
</evidence>
<feature type="signal peptide" evidence="2">
    <location>
        <begin position="1"/>
        <end position="24"/>
    </location>
</feature>
<comment type="caution">
    <text evidence="3">The sequence shown here is derived from an EMBL/GenBank/DDBJ whole genome shotgun (WGS) entry which is preliminary data.</text>
</comment>
<dbReference type="OrthoDB" id="6424521at2759"/>
<feature type="chain" id="PRO_5036487260" evidence="2">
    <location>
        <begin position="25"/>
        <end position="116"/>
    </location>
</feature>
<evidence type="ECO:0000313" key="3">
    <source>
        <dbReference type="EMBL" id="GFS63140.1"/>
    </source>
</evidence>
<dbReference type="Proteomes" id="UP000886998">
    <property type="component" value="Unassembled WGS sequence"/>
</dbReference>
<feature type="region of interest" description="Disordered" evidence="1">
    <location>
        <begin position="47"/>
        <end position="96"/>
    </location>
</feature>
<proteinExistence type="predicted"/>
<evidence type="ECO:0000313" key="4">
    <source>
        <dbReference type="Proteomes" id="UP000886998"/>
    </source>
</evidence>
<protein>
    <submittedName>
        <fullName evidence="3">Spaetzle domain-containing protein</fullName>
    </submittedName>
</protein>
<feature type="compositionally biased region" description="Basic and acidic residues" evidence="1">
    <location>
        <begin position="49"/>
        <end position="58"/>
    </location>
</feature>
<keyword evidence="4" id="KW-1185">Reference proteome</keyword>
<name>A0A8X6K3X1_9ARAC</name>
<keyword evidence="2" id="KW-0732">Signal</keyword>
<dbReference type="AlphaFoldDB" id="A0A8X6K3X1"/>
<dbReference type="EMBL" id="BMAV01027883">
    <property type="protein sequence ID" value="GFS63140.1"/>
    <property type="molecule type" value="Genomic_DNA"/>
</dbReference>
<organism evidence="3 4">
    <name type="scientific">Trichonephila inaurata madagascariensis</name>
    <dbReference type="NCBI Taxonomy" id="2747483"/>
    <lineage>
        <taxon>Eukaryota</taxon>
        <taxon>Metazoa</taxon>
        <taxon>Ecdysozoa</taxon>
        <taxon>Arthropoda</taxon>
        <taxon>Chelicerata</taxon>
        <taxon>Arachnida</taxon>
        <taxon>Araneae</taxon>
        <taxon>Araneomorphae</taxon>
        <taxon>Entelegynae</taxon>
        <taxon>Araneoidea</taxon>
        <taxon>Nephilidae</taxon>
        <taxon>Trichonephila</taxon>
        <taxon>Trichonephila inaurata</taxon>
    </lineage>
</organism>
<gene>
    <name evidence="3" type="primary">AVEN_221842_1</name>
    <name evidence="3" type="ORF">TNIN_240901</name>
</gene>
<sequence length="116" mass="13124">MCHFVLQVWVTFTISTFLSSICSANYATTSHPGGYWGARGGYPTSLTKGHYDTRRDSRYGAPPLGPQLPEPLPQKQDPFRPTSSRLDSTYLNQLPSDRPACARKRDYCLHDHDYPM</sequence>
<evidence type="ECO:0000256" key="1">
    <source>
        <dbReference type="SAM" id="MobiDB-lite"/>
    </source>
</evidence>
<feature type="compositionally biased region" description="Polar residues" evidence="1">
    <location>
        <begin position="81"/>
        <end position="95"/>
    </location>
</feature>
<reference evidence="3" key="1">
    <citation type="submission" date="2020-08" db="EMBL/GenBank/DDBJ databases">
        <title>Multicomponent nature underlies the extraordinary mechanical properties of spider dragline silk.</title>
        <authorList>
            <person name="Kono N."/>
            <person name="Nakamura H."/>
            <person name="Mori M."/>
            <person name="Yoshida Y."/>
            <person name="Ohtoshi R."/>
            <person name="Malay A.D."/>
            <person name="Moran D.A.P."/>
            <person name="Tomita M."/>
            <person name="Numata K."/>
            <person name="Arakawa K."/>
        </authorList>
    </citation>
    <scope>NUCLEOTIDE SEQUENCE</scope>
</reference>
<accession>A0A8X6K3X1</accession>